<dbReference type="EMBL" id="JACIDU010000010">
    <property type="protein sequence ID" value="MBB4104129.1"/>
    <property type="molecule type" value="Genomic_DNA"/>
</dbReference>
<evidence type="ECO:0000256" key="1">
    <source>
        <dbReference type="SAM" id="Phobius"/>
    </source>
</evidence>
<accession>A0A7W6K2T2</accession>
<dbReference type="GO" id="GO:0050380">
    <property type="term" value="F:undecaprenyl-diphosphatase activity"/>
    <property type="evidence" value="ECO:0007669"/>
    <property type="project" value="UniProtKB-EC"/>
</dbReference>
<gene>
    <name evidence="3" type="ORF">GGQ66_002702</name>
</gene>
<evidence type="ECO:0000313" key="4">
    <source>
        <dbReference type="Proteomes" id="UP000584824"/>
    </source>
</evidence>
<dbReference type="Gene3D" id="1.20.144.10">
    <property type="entry name" value="Phosphatidic acid phosphatase type 2/haloperoxidase"/>
    <property type="match status" value="1"/>
</dbReference>
<dbReference type="RefSeq" id="WP_183793223.1">
    <property type="nucleotide sequence ID" value="NZ_JACIDU010000010.1"/>
</dbReference>
<comment type="caution">
    <text evidence="3">The sequence shown here is derived from an EMBL/GenBank/DDBJ whole genome shotgun (WGS) entry which is preliminary data.</text>
</comment>
<dbReference type="InterPro" id="IPR000326">
    <property type="entry name" value="PAP2/HPO"/>
</dbReference>
<sequence>MSEPKSRKPTVQPLLTSPRWNPLLGLALVPLPALAFLFLDERSVRMENHWPDVLVTFAALTSDFVMLIPVMSTLALFTGVALTLHAMATAGKGLYTMASVMMASGITHVLKPLIGRARPTVFAEHGLFGRKALDGAFDYVSFPSGHATHAGALFAALAFCFPKYRLVFLVLALWFAMSRILLGVHYPSDVIAGLLVGLGSAFVLARLAARRGLVFSR</sequence>
<keyword evidence="1" id="KW-0472">Membrane</keyword>
<feature type="transmembrane region" description="Helical" evidence="1">
    <location>
        <begin position="93"/>
        <end position="110"/>
    </location>
</feature>
<dbReference type="SUPFAM" id="SSF48317">
    <property type="entry name" value="Acid phosphatase/Vanadium-dependent haloperoxidase"/>
    <property type="match status" value="1"/>
</dbReference>
<feature type="domain" description="Phosphatidic acid phosphatase type 2/haloperoxidase" evidence="2">
    <location>
        <begin position="92"/>
        <end position="205"/>
    </location>
</feature>
<protein>
    <submittedName>
        <fullName evidence="3">Undecaprenyl-diphosphatase</fullName>
        <ecNumber evidence="3">3.6.1.27</ecNumber>
    </submittedName>
</protein>
<keyword evidence="4" id="KW-1185">Reference proteome</keyword>
<name>A0A7W6K2T2_9HYPH</name>
<feature type="transmembrane region" description="Helical" evidence="1">
    <location>
        <begin position="190"/>
        <end position="209"/>
    </location>
</feature>
<dbReference type="EC" id="3.6.1.27" evidence="3"/>
<dbReference type="AlphaFoldDB" id="A0A7W6K2T2"/>
<dbReference type="PANTHER" id="PTHR14969">
    <property type="entry name" value="SPHINGOSINE-1-PHOSPHATE PHOSPHOHYDROLASE"/>
    <property type="match status" value="1"/>
</dbReference>
<reference evidence="3 4" key="1">
    <citation type="submission" date="2020-08" db="EMBL/GenBank/DDBJ databases">
        <title>Genomic Encyclopedia of Type Strains, Phase IV (KMG-IV): sequencing the most valuable type-strain genomes for metagenomic binning, comparative biology and taxonomic classification.</title>
        <authorList>
            <person name="Goeker M."/>
        </authorList>
    </citation>
    <scope>NUCLEOTIDE SEQUENCE [LARGE SCALE GENOMIC DNA]</scope>
    <source>
        <strain evidence="3 4">DSM 26385</strain>
    </source>
</reference>
<dbReference type="PANTHER" id="PTHR14969:SF13">
    <property type="entry name" value="AT30094P"/>
    <property type="match status" value="1"/>
</dbReference>
<evidence type="ECO:0000259" key="2">
    <source>
        <dbReference type="SMART" id="SM00014"/>
    </source>
</evidence>
<evidence type="ECO:0000313" key="3">
    <source>
        <dbReference type="EMBL" id="MBB4104129.1"/>
    </source>
</evidence>
<dbReference type="Pfam" id="PF01569">
    <property type="entry name" value="PAP2"/>
    <property type="match status" value="1"/>
</dbReference>
<keyword evidence="1" id="KW-0812">Transmembrane</keyword>
<keyword evidence="3" id="KW-0378">Hydrolase</keyword>
<organism evidence="3 4">
    <name type="scientific">Allorhizobium borbori</name>
    <dbReference type="NCBI Taxonomy" id="485907"/>
    <lineage>
        <taxon>Bacteria</taxon>
        <taxon>Pseudomonadati</taxon>
        <taxon>Pseudomonadota</taxon>
        <taxon>Alphaproteobacteria</taxon>
        <taxon>Hyphomicrobiales</taxon>
        <taxon>Rhizobiaceae</taxon>
        <taxon>Rhizobium/Agrobacterium group</taxon>
        <taxon>Allorhizobium</taxon>
    </lineage>
</organism>
<keyword evidence="1" id="KW-1133">Transmembrane helix</keyword>
<feature type="transmembrane region" description="Helical" evidence="1">
    <location>
        <begin position="166"/>
        <end position="184"/>
    </location>
</feature>
<feature type="transmembrane region" description="Helical" evidence="1">
    <location>
        <begin position="20"/>
        <end position="39"/>
    </location>
</feature>
<dbReference type="Proteomes" id="UP000584824">
    <property type="component" value="Unassembled WGS sequence"/>
</dbReference>
<proteinExistence type="predicted"/>
<dbReference type="InterPro" id="IPR036938">
    <property type="entry name" value="PAP2/HPO_sf"/>
</dbReference>
<dbReference type="SMART" id="SM00014">
    <property type="entry name" value="acidPPc"/>
    <property type="match status" value="1"/>
</dbReference>
<feature type="transmembrane region" description="Helical" evidence="1">
    <location>
        <begin position="64"/>
        <end position="87"/>
    </location>
</feature>